<dbReference type="eggNOG" id="arCOG03887">
    <property type="taxonomic scope" value="Archaea"/>
</dbReference>
<dbReference type="Proteomes" id="UP000002698">
    <property type="component" value="Chromosome"/>
</dbReference>
<dbReference type="OrthoDB" id="328136at2157"/>
<dbReference type="GeneID" id="3701912"/>
<dbReference type="RefSeq" id="WP_011323660.1">
    <property type="nucleotide sequence ID" value="NC_007426.1"/>
</dbReference>
<gene>
    <name evidence="3" type="ordered locus">NP_3904A</name>
</gene>
<evidence type="ECO:0000256" key="1">
    <source>
        <dbReference type="SAM" id="MobiDB-lite"/>
    </source>
</evidence>
<evidence type="ECO:0000313" key="3">
    <source>
        <dbReference type="EMBL" id="CAI50043.1"/>
    </source>
</evidence>
<dbReference type="EnsemblBacteria" id="CAI50043">
    <property type="protein sequence ID" value="CAI50043"/>
    <property type="gene ID" value="NP_3904A"/>
</dbReference>
<feature type="transmembrane region" description="Helical" evidence="2">
    <location>
        <begin position="120"/>
        <end position="139"/>
    </location>
</feature>
<keyword evidence="2" id="KW-0812">Transmembrane</keyword>
<name>A0A1U7EXV2_NATPD</name>
<feature type="region of interest" description="Disordered" evidence="1">
    <location>
        <begin position="1"/>
        <end position="32"/>
    </location>
</feature>
<protein>
    <recommendedName>
        <fullName evidence="5">DUF2391 family protein</fullName>
    </recommendedName>
</protein>
<dbReference type="HOGENOM" id="CLU_098904_0_0_2"/>
<evidence type="ECO:0008006" key="5">
    <source>
        <dbReference type="Google" id="ProtNLM"/>
    </source>
</evidence>
<organism evidence="3 4">
    <name type="scientific">Natronomonas pharaonis (strain ATCC 35678 / DSM 2160 / CIP 103997 / JCM 8858 / NBRC 14720 / NCIMB 2260 / Gabara)</name>
    <name type="common">Halobacterium pharaonis</name>
    <dbReference type="NCBI Taxonomy" id="348780"/>
    <lineage>
        <taxon>Archaea</taxon>
        <taxon>Methanobacteriati</taxon>
        <taxon>Methanobacteriota</taxon>
        <taxon>Stenosarchaea group</taxon>
        <taxon>Halobacteria</taxon>
        <taxon>Halobacteriales</taxon>
        <taxon>Natronomonadaceae</taxon>
        <taxon>Natronomonas</taxon>
    </lineage>
</organism>
<proteinExistence type="predicted"/>
<feature type="transmembrane region" description="Helical" evidence="2">
    <location>
        <begin position="190"/>
        <end position="211"/>
    </location>
</feature>
<evidence type="ECO:0000256" key="2">
    <source>
        <dbReference type="SAM" id="Phobius"/>
    </source>
</evidence>
<sequence length="229" mass="25250">MSRDEDNTTDPPVDGQPESQESLPNGLDGSTAEYDIDDVYKQLQLIEETVTSDAEREEVRRARKMLKRVPGSDHINKYTTRDMGESFVGGVVFSLPLLVEDGVFEIAEWFAEHTIAQVPIFLVLNVLFIGVLVTGLLYAIDVREITITKPIFGFIPRRLVGVLAISLIVAVGSMFMWGRLHEEDPATIEQFGRVTVIWAAAALGAVLADILPGESKGEDISEMIDGDDK</sequence>
<reference evidence="3 4" key="1">
    <citation type="journal article" date="2005" name="Genome Res.">
        <title>Living with two extremes: conclusions from the genome sequence of Natronomonas pharaonis.</title>
        <authorList>
            <person name="Falb M."/>
            <person name="Pfeiffer F."/>
            <person name="Palm P."/>
            <person name="Rodewald K."/>
            <person name="Hickmann V."/>
            <person name="Tittor J."/>
            <person name="Oesterhelt D."/>
        </authorList>
    </citation>
    <scope>NUCLEOTIDE SEQUENCE [LARGE SCALE GENOMIC DNA]</scope>
    <source>
        <strain evidence="4">ATCC 35678 / DSM 2160 / CIP 103997 / JCM 8858 / NBRC 14720 / NCIMB 2260 / Gabara</strain>
    </source>
</reference>
<dbReference type="KEGG" id="nph:NP_3904A"/>
<keyword evidence="4" id="KW-1185">Reference proteome</keyword>
<keyword evidence="2" id="KW-1133">Transmembrane helix</keyword>
<dbReference type="AlphaFoldDB" id="A0A1U7EXV2"/>
<dbReference type="EMBL" id="CR936257">
    <property type="protein sequence ID" value="CAI50043.1"/>
    <property type="molecule type" value="Genomic_DNA"/>
</dbReference>
<accession>A0A1U7EXV2</accession>
<keyword evidence="2" id="KW-0472">Membrane</keyword>
<evidence type="ECO:0000313" key="4">
    <source>
        <dbReference type="Proteomes" id="UP000002698"/>
    </source>
</evidence>
<feature type="transmembrane region" description="Helical" evidence="2">
    <location>
        <begin position="159"/>
        <end position="178"/>
    </location>
</feature>